<dbReference type="GO" id="GO:0005576">
    <property type="term" value="C:extracellular region"/>
    <property type="evidence" value="ECO:0007669"/>
    <property type="project" value="InterPro"/>
</dbReference>
<evidence type="ECO:0000313" key="4">
    <source>
        <dbReference type="EMBL" id="CAD7227140.1"/>
    </source>
</evidence>
<evidence type="ECO:0000256" key="3">
    <source>
        <dbReference type="SAM" id="MobiDB-lite"/>
    </source>
</evidence>
<dbReference type="GO" id="GO:0006869">
    <property type="term" value="P:lipid transport"/>
    <property type="evidence" value="ECO:0007669"/>
    <property type="project" value="InterPro"/>
</dbReference>
<feature type="compositionally biased region" description="Acidic residues" evidence="3">
    <location>
        <begin position="349"/>
        <end position="363"/>
    </location>
</feature>
<dbReference type="GO" id="GO:0008289">
    <property type="term" value="F:lipid binding"/>
    <property type="evidence" value="ECO:0007669"/>
    <property type="project" value="InterPro"/>
</dbReference>
<feature type="region of interest" description="Disordered" evidence="3">
    <location>
        <begin position="297"/>
        <end position="363"/>
    </location>
</feature>
<dbReference type="AlphaFoldDB" id="A0A7R8ZJS5"/>
<dbReference type="InterPro" id="IPR008405">
    <property type="entry name" value="ApoL"/>
</dbReference>
<evidence type="ECO:0000256" key="2">
    <source>
        <dbReference type="SAM" id="Coils"/>
    </source>
</evidence>
<feature type="coiled-coil region" evidence="2">
    <location>
        <begin position="94"/>
        <end position="139"/>
    </location>
</feature>
<organism evidence="4">
    <name type="scientific">Cyprideis torosa</name>
    <dbReference type="NCBI Taxonomy" id="163714"/>
    <lineage>
        <taxon>Eukaryota</taxon>
        <taxon>Metazoa</taxon>
        <taxon>Ecdysozoa</taxon>
        <taxon>Arthropoda</taxon>
        <taxon>Crustacea</taxon>
        <taxon>Oligostraca</taxon>
        <taxon>Ostracoda</taxon>
        <taxon>Podocopa</taxon>
        <taxon>Podocopida</taxon>
        <taxon>Cytherocopina</taxon>
        <taxon>Cytheroidea</taxon>
        <taxon>Cytherideidae</taxon>
        <taxon>Cyprideis</taxon>
    </lineage>
</organism>
<feature type="coiled-coil region" evidence="2">
    <location>
        <begin position="246"/>
        <end position="273"/>
    </location>
</feature>
<name>A0A7R8ZJS5_9CRUS</name>
<dbReference type="GO" id="GO:0042157">
    <property type="term" value="P:lipoprotein metabolic process"/>
    <property type="evidence" value="ECO:0007669"/>
    <property type="project" value="InterPro"/>
</dbReference>
<dbReference type="EMBL" id="OB661045">
    <property type="protein sequence ID" value="CAD7227140.1"/>
    <property type="molecule type" value="Genomic_DNA"/>
</dbReference>
<reference evidence="4" key="1">
    <citation type="submission" date="2020-11" db="EMBL/GenBank/DDBJ databases">
        <authorList>
            <person name="Tran Van P."/>
        </authorList>
    </citation>
    <scope>NUCLEOTIDE SEQUENCE</scope>
</reference>
<proteinExistence type="inferred from homology"/>
<dbReference type="Pfam" id="PF05461">
    <property type="entry name" value="ApoL"/>
    <property type="match status" value="1"/>
</dbReference>
<keyword evidence="2" id="KW-0175">Coiled coil</keyword>
<sequence length="678" mass="75467">MDNTFKELADTYEAVIKELGNVRKHAEEVHGTAQTARAIGTGINLTSTFIGVGGIFLAPFTGGLSLTVTVGTLGGVVVGTATNIITDLAEQSSMKESVEKVEKEMEKIKAIVEELKTHMEVLEKQMQKYIEQGHSAEAALAMSLGTVLSAVGPKAAGMFAQYAVDSYLLFHISQSTVDILCKLGVKSDALLQFGERLANMSKDAIAAGASGIINVAAKSLAVVGAVYQLYQVFQLASHWNDTPPTVESINNLLDKLRAELEQVRALLGQMEAFKRMALKAHALAMIIAVMWRAKTKNKNKSKKQDKKPPPSQKPKPPTQDDGEKKSGGDQSGQTQGNSQDPDRDRDREESEEEEEESESEVDPFDEFYELTGVRFNFPPNTAYGNANTRRIRQLVRTAQNFLEATQNPILLRRIGTLANAEFQRLGQPTNVVGFGSIFETFVALFGVRIHFSQEVAEMVGRVPQPGSPPAALDCGPVELSLTEDEIQEVINMCPGESPSLVSIRQAVDVIRESSDWHKDVNRFYFSVFDFALSKRRNQTRESPEDTNAKYVVQEYVRKWSTFRNSLTRSRMLMGTVGETISVDQVCQMRSGLEFFASDFGEVPLFLGEYSIPFEDRDWTNSKKFGEYIKPFMTSELLKSFDTTLDHFCEQYQLSELIPSDIPDSHWWWKRAAKPKTSE</sequence>
<evidence type="ECO:0000256" key="1">
    <source>
        <dbReference type="ARBA" id="ARBA00010090"/>
    </source>
</evidence>
<comment type="similarity">
    <text evidence="1">Belongs to the apolipoprotein L family.</text>
</comment>
<gene>
    <name evidence="4" type="ORF">CTOB1V02_LOCUS5049</name>
</gene>
<protein>
    <submittedName>
        <fullName evidence="4">Uncharacterized protein</fullName>
    </submittedName>
</protein>
<accession>A0A7R8ZJS5</accession>